<sequence length="57" mass="6424">MEDEEGKKLSDQEVLDNIVSLSSRNSLSLSPSTSFIFKSTMVAPPFAHRRRILMPET</sequence>
<evidence type="ECO:0000313" key="2">
    <source>
        <dbReference type="Proteomes" id="UP000187203"/>
    </source>
</evidence>
<gene>
    <name evidence="1" type="ORF">COLO4_37580</name>
</gene>
<accession>A0A1R3G0N6</accession>
<proteinExistence type="predicted"/>
<dbReference type="EMBL" id="AWUE01024095">
    <property type="protein sequence ID" value="OMO51642.1"/>
    <property type="molecule type" value="Genomic_DNA"/>
</dbReference>
<dbReference type="Proteomes" id="UP000187203">
    <property type="component" value="Unassembled WGS sequence"/>
</dbReference>
<keyword evidence="2" id="KW-1185">Reference proteome</keyword>
<comment type="caution">
    <text evidence="1">The sequence shown here is derived from an EMBL/GenBank/DDBJ whole genome shotgun (WGS) entry which is preliminary data.</text>
</comment>
<name>A0A1R3G0N6_9ROSI</name>
<dbReference type="AlphaFoldDB" id="A0A1R3G0N6"/>
<protein>
    <submittedName>
        <fullName evidence="1">Uncharacterized protein</fullName>
    </submittedName>
</protein>
<evidence type="ECO:0000313" key="1">
    <source>
        <dbReference type="EMBL" id="OMO51642.1"/>
    </source>
</evidence>
<organism evidence="1 2">
    <name type="scientific">Corchorus olitorius</name>
    <dbReference type="NCBI Taxonomy" id="93759"/>
    <lineage>
        <taxon>Eukaryota</taxon>
        <taxon>Viridiplantae</taxon>
        <taxon>Streptophyta</taxon>
        <taxon>Embryophyta</taxon>
        <taxon>Tracheophyta</taxon>
        <taxon>Spermatophyta</taxon>
        <taxon>Magnoliopsida</taxon>
        <taxon>eudicotyledons</taxon>
        <taxon>Gunneridae</taxon>
        <taxon>Pentapetalae</taxon>
        <taxon>rosids</taxon>
        <taxon>malvids</taxon>
        <taxon>Malvales</taxon>
        <taxon>Malvaceae</taxon>
        <taxon>Grewioideae</taxon>
        <taxon>Apeibeae</taxon>
        <taxon>Corchorus</taxon>
    </lineage>
</organism>
<reference evidence="2" key="1">
    <citation type="submission" date="2013-09" db="EMBL/GenBank/DDBJ databases">
        <title>Corchorus olitorius genome sequencing.</title>
        <authorList>
            <person name="Alam M."/>
            <person name="Haque M.S."/>
            <person name="Islam M.S."/>
            <person name="Emdad E.M."/>
            <person name="Islam M.M."/>
            <person name="Ahmed B."/>
            <person name="Halim A."/>
            <person name="Hossen Q.M.M."/>
            <person name="Hossain M.Z."/>
            <person name="Ahmed R."/>
            <person name="Khan M.M."/>
            <person name="Islam R."/>
            <person name="Rashid M.M."/>
            <person name="Khan S.A."/>
            <person name="Rahman M.S."/>
            <person name="Alam M."/>
            <person name="Yahiya A.S."/>
            <person name="Khan M.S."/>
            <person name="Azam M.S."/>
            <person name="Haque T."/>
            <person name="Lashkar M.Z.H."/>
            <person name="Akhand A.I."/>
            <person name="Morshed G."/>
            <person name="Roy S."/>
            <person name="Uddin K.S."/>
            <person name="Rabeya T."/>
            <person name="Hossain A.S."/>
            <person name="Chowdhury A."/>
            <person name="Snigdha A.R."/>
            <person name="Mortoza M.S."/>
            <person name="Matin S.A."/>
            <person name="Hoque S.M.E."/>
            <person name="Islam M.K."/>
            <person name="Roy D.K."/>
            <person name="Haider R."/>
            <person name="Moosa M.M."/>
            <person name="Elias S.M."/>
            <person name="Hasan A.M."/>
            <person name="Jahan S."/>
            <person name="Shafiuddin M."/>
            <person name="Mahmood N."/>
            <person name="Shommy N.S."/>
        </authorList>
    </citation>
    <scope>NUCLEOTIDE SEQUENCE [LARGE SCALE GENOMIC DNA]</scope>
    <source>
        <strain evidence="2">cv. O-4</strain>
    </source>
</reference>